<evidence type="ECO:0000256" key="1">
    <source>
        <dbReference type="SAM" id="Phobius"/>
    </source>
</evidence>
<feature type="transmembrane region" description="Helical" evidence="1">
    <location>
        <begin position="81"/>
        <end position="102"/>
    </location>
</feature>
<dbReference type="GeneID" id="9097630"/>
<dbReference type="VEuPathDB" id="FungiDB:PAAG_03788"/>
<reference evidence="2 3" key="1">
    <citation type="journal article" date="2011" name="PLoS Genet.">
        <title>Comparative genomic analysis of human fungal pathogens causing paracoccidioidomycosis.</title>
        <authorList>
            <person name="Desjardins C.A."/>
            <person name="Champion M.D."/>
            <person name="Holder J.W."/>
            <person name="Muszewska A."/>
            <person name="Goldberg J."/>
            <person name="Bailao A.M."/>
            <person name="Brigido M.M."/>
            <person name="Ferreira M.E."/>
            <person name="Garcia A.M."/>
            <person name="Grynberg M."/>
            <person name="Gujja S."/>
            <person name="Heiman D.I."/>
            <person name="Henn M.R."/>
            <person name="Kodira C.D."/>
            <person name="Leon-Narvaez H."/>
            <person name="Longo L.V."/>
            <person name="Ma L.J."/>
            <person name="Malavazi I."/>
            <person name="Matsuo A.L."/>
            <person name="Morais F.V."/>
            <person name="Pereira M."/>
            <person name="Rodriguez-Brito S."/>
            <person name="Sakthikumar S."/>
            <person name="Salem-Izacc S.M."/>
            <person name="Sykes S.M."/>
            <person name="Teixeira M.M."/>
            <person name="Vallejo M.C."/>
            <person name="Walter M.E."/>
            <person name="Yandava C."/>
            <person name="Young S."/>
            <person name="Zeng Q."/>
            <person name="Zucker J."/>
            <person name="Felipe M.S."/>
            <person name="Goldman G.H."/>
            <person name="Haas B.J."/>
            <person name="McEwen J.G."/>
            <person name="Nino-Vega G."/>
            <person name="Puccia R."/>
            <person name="San-Blas G."/>
            <person name="Soares C.M."/>
            <person name="Birren B.W."/>
            <person name="Cuomo C.A."/>
        </authorList>
    </citation>
    <scope>NUCLEOTIDE SEQUENCE [LARGE SCALE GENOMIC DNA]</scope>
    <source>
        <strain evidence="3">ATCC MYA-826 / Pb01</strain>
    </source>
</reference>
<keyword evidence="3" id="KW-1185">Reference proteome</keyword>
<sequence>MEGNVDITITSTLLPIDPDIEYESDNGIHVLSSNVSIEHSVVDDENNGLTMLNDSFSGSGSSSFRHFEDTSGAEHILAANIWIFMLVCVLLAVFGYFLYLILKWRDYHAMAT</sequence>
<protein>
    <submittedName>
        <fullName evidence="2">Uncharacterized protein</fullName>
    </submittedName>
</protein>
<dbReference type="OMA" id="YLILKWR"/>
<dbReference type="AlphaFoldDB" id="C1GZ44"/>
<keyword evidence="1" id="KW-0472">Membrane</keyword>
<accession>C1GZ44</accession>
<name>C1GZ44_PARBA</name>
<dbReference type="OrthoDB" id="10375874at2759"/>
<evidence type="ECO:0000313" key="2">
    <source>
        <dbReference type="EMBL" id="EEH41867.1"/>
    </source>
</evidence>
<proteinExistence type="predicted"/>
<evidence type="ECO:0000313" key="3">
    <source>
        <dbReference type="Proteomes" id="UP000002059"/>
    </source>
</evidence>
<gene>
    <name evidence="2" type="ORF">PAAG_03788</name>
</gene>
<dbReference type="RefSeq" id="XP_002794195.1">
    <property type="nucleotide sequence ID" value="XM_002794149.1"/>
</dbReference>
<keyword evidence="1" id="KW-0812">Transmembrane</keyword>
<dbReference type="KEGG" id="pbl:PAAG_03788"/>
<keyword evidence="1" id="KW-1133">Transmembrane helix</keyword>
<dbReference type="Proteomes" id="UP000002059">
    <property type="component" value="Partially assembled WGS sequence"/>
</dbReference>
<organism evidence="2 3">
    <name type="scientific">Paracoccidioides lutzii (strain ATCC MYA-826 / Pb01)</name>
    <name type="common">Paracoccidioides brasiliensis</name>
    <dbReference type="NCBI Taxonomy" id="502779"/>
    <lineage>
        <taxon>Eukaryota</taxon>
        <taxon>Fungi</taxon>
        <taxon>Dikarya</taxon>
        <taxon>Ascomycota</taxon>
        <taxon>Pezizomycotina</taxon>
        <taxon>Eurotiomycetes</taxon>
        <taxon>Eurotiomycetidae</taxon>
        <taxon>Onygenales</taxon>
        <taxon>Ajellomycetaceae</taxon>
        <taxon>Paracoccidioides</taxon>
    </lineage>
</organism>
<dbReference type="HOGENOM" id="CLU_2146629_0_0_1"/>
<dbReference type="eggNOG" id="ENOG502T4PW">
    <property type="taxonomic scope" value="Eukaryota"/>
</dbReference>
<dbReference type="EMBL" id="KN294000">
    <property type="protein sequence ID" value="EEH41867.1"/>
    <property type="molecule type" value="Genomic_DNA"/>
</dbReference>